<sequence>MTGTAMNFDGESLNPPVPPNTGGTKEISRNHAMEEDTLTNTRKTVSFKDILTAPYSNLGENNKHNMLIKQSI</sequence>
<organism evidence="2 3">
    <name type="scientific">Solanum bulbocastanum</name>
    <name type="common">Wild potato</name>
    <dbReference type="NCBI Taxonomy" id="147425"/>
    <lineage>
        <taxon>Eukaryota</taxon>
        <taxon>Viridiplantae</taxon>
        <taxon>Streptophyta</taxon>
        <taxon>Embryophyta</taxon>
        <taxon>Tracheophyta</taxon>
        <taxon>Spermatophyta</taxon>
        <taxon>Magnoliopsida</taxon>
        <taxon>eudicotyledons</taxon>
        <taxon>Gunneridae</taxon>
        <taxon>Pentapetalae</taxon>
        <taxon>asterids</taxon>
        <taxon>lamiids</taxon>
        <taxon>Solanales</taxon>
        <taxon>Solanaceae</taxon>
        <taxon>Solanoideae</taxon>
        <taxon>Solaneae</taxon>
        <taxon>Solanum</taxon>
    </lineage>
</organism>
<dbReference type="EMBL" id="JBANQN010000002">
    <property type="protein sequence ID" value="KAK6796876.1"/>
    <property type="molecule type" value="Genomic_DNA"/>
</dbReference>
<gene>
    <name evidence="2" type="ORF">RDI58_004577</name>
</gene>
<comment type="caution">
    <text evidence="2">The sequence shown here is derived from an EMBL/GenBank/DDBJ whole genome shotgun (WGS) entry which is preliminary data.</text>
</comment>
<evidence type="ECO:0000313" key="3">
    <source>
        <dbReference type="Proteomes" id="UP001371456"/>
    </source>
</evidence>
<protein>
    <submittedName>
        <fullName evidence="2">Uncharacterized protein</fullName>
    </submittedName>
</protein>
<dbReference type="AlphaFoldDB" id="A0AAN8U4T7"/>
<evidence type="ECO:0000313" key="2">
    <source>
        <dbReference type="EMBL" id="KAK6796876.1"/>
    </source>
</evidence>
<proteinExistence type="predicted"/>
<evidence type="ECO:0000256" key="1">
    <source>
        <dbReference type="SAM" id="MobiDB-lite"/>
    </source>
</evidence>
<reference evidence="2 3" key="1">
    <citation type="submission" date="2024-02" db="EMBL/GenBank/DDBJ databases">
        <title>de novo genome assembly of Solanum bulbocastanum strain 11H21.</title>
        <authorList>
            <person name="Hosaka A.J."/>
        </authorList>
    </citation>
    <scope>NUCLEOTIDE SEQUENCE [LARGE SCALE GENOMIC DNA]</scope>
    <source>
        <tissue evidence="2">Young leaves</tissue>
    </source>
</reference>
<feature type="region of interest" description="Disordered" evidence="1">
    <location>
        <begin position="1"/>
        <end position="40"/>
    </location>
</feature>
<dbReference type="Proteomes" id="UP001371456">
    <property type="component" value="Unassembled WGS sequence"/>
</dbReference>
<name>A0AAN8U4T7_SOLBU</name>
<accession>A0AAN8U4T7</accession>
<keyword evidence="3" id="KW-1185">Reference proteome</keyword>